<dbReference type="AlphaFoldDB" id="T1CMW9"/>
<feature type="domain" description="DUF2249" evidence="2">
    <location>
        <begin position="6"/>
        <end position="72"/>
    </location>
</feature>
<reference evidence="3" key="1">
    <citation type="submission" date="2013-08" db="EMBL/GenBank/DDBJ databases">
        <authorList>
            <person name="Mendez C."/>
            <person name="Richter M."/>
            <person name="Ferrer M."/>
            <person name="Sanchez J."/>
        </authorList>
    </citation>
    <scope>NUCLEOTIDE SEQUENCE</scope>
</reference>
<sequence>MAPKLLDVREELSAGREPLQIILRAVKELEPGQSLLLRASFEPIPLYGVLGVKGYQHETRRIDSGDWEVLFRPGGKRGLFGRRTEPPEAPEPSPRADDGDWSEPLLRLDNLGLTPPEPMIRILSALEQMGP</sequence>
<feature type="non-terminal residue" evidence="3">
    <location>
        <position position="131"/>
    </location>
</feature>
<accession>T1CMW9</accession>
<feature type="region of interest" description="Disordered" evidence="1">
    <location>
        <begin position="74"/>
        <end position="112"/>
    </location>
</feature>
<organism evidence="3">
    <name type="scientific">mine drainage metagenome</name>
    <dbReference type="NCBI Taxonomy" id="410659"/>
    <lineage>
        <taxon>unclassified sequences</taxon>
        <taxon>metagenomes</taxon>
        <taxon>ecological metagenomes</taxon>
    </lineage>
</organism>
<dbReference type="Pfam" id="PF10006">
    <property type="entry name" value="DUF2249"/>
    <property type="match status" value="1"/>
</dbReference>
<evidence type="ECO:0000256" key="1">
    <source>
        <dbReference type="SAM" id="MobiDB-lite"/>
    </source>
</evidence>
<dbReference type="InterPro" id="IPR036868">
    <property type="entry name" value="TusA-like_sf"/>
</dbReference>
<reference evidence="3" key="2">
    <citation type="journal article" date="2014" name="ISME J.">
        <title>Microbial stratification in low pH oxic and suboxic macroscopic growths along an acid mine drainage.</title>
        <authorList>
            <person name="Mendez-Garcia C."/>
            <person name="Mesa V."/>
            <person name="Sprenger R.R."/>
            <person name="Richter M."/>
            <person name="Diez M.S."/>
            <person name="Solano J."/>
            <person name="Bargiela R."/>
            <person name="Golyshina O.V."/>
            <person name="Manteca A."/>
            <person name="Ramos J.L."/>
            <person name="Gallego J.R."/>
            <person name="Llorente I."/>
            <person name="Martins Dos Santos V.A."/>
            <person name="Jensen O.N."/>
            <person name="Pelaez A.I."/>
            <person name="Sanchez J."/>
            <person name="Ferrer M."/>
        </authorList>
    </citation>
    <scope>NUCLEOTIDE SEQUENCE</scope>
</reference>
<gene>
    <name evidence="3" type="ORF">B1A_06360</name>
</gene>
<proteinExistence type="predicted"/>
<protein>
    <recommendedName>
        <fullName evidence="2">DUF2249 domain-containing protein</fullName>
    </recommendedName>
</protein>
<evidence type="ECO:0000313" key="3">
    <source>
        <dbReference type="EMBL" id="EQD70305.1"/>
    </source>
</evidence>
<evidence type="ECO:0000259" key="2">
    <source>
        <dbReference type="Pfam" id="PF10006"/>
    </source>
</evidence>
<dbReference type="InterPro" id="IPR018720">
    <property type="entry name" value="DUF2249"/>
</dbReference>
<name>T1CMW9_9ZZZZ</name>
<dbReference type="EMBL" id="AUZX01004623">
    <property type="protein sequence ID" value="EQD70305.1"/>
    <property type="molecule type" value="Genomic_DNA"/>
</dbReference>
<dbReference type="SUPFAM" id="SSF64307">
    <property type="entry name" value="SirA-like"/>
    <property type="match status" value="1"/>
</dbReference>
<comment type="caution">
    <text evidence="3">The sequence shown here is derived from an EMBL/GenBank/DDBJ whole genome shotgun (WGS) entry which is preliminary data.</text>
</comment>